<name>A0A7W5P671_9ACTN</name>
<keyword evidence="2" id="KW-0812">Transmembrane</keyword>
<feature type="transmembrane region" description="Helical" evidence="2">
    <location>
        <begin position="215"/>
        <end position="241"/>
    </location>
</feature>
<organism evidence="3 4">
    <name type="scientific">Microlunatus antarcticus</name>
    <dbReference type="NCBI Taxonomy" id="53388"/>
    <lineage>
        <taxon>Bacteria</taxon>
        <taxon>Bacillati</taxon>
        <taxon>Actinomycetota</taxon>
        <taxon>Actinomycetes</taxon>
        <taxon>Propionibacteriales</taxon>
        <taxon>Propionibacteriaceae</taxon>
        <taxon>Microlunatus</taxon>
    </lineage>
</organism>
<evidence type="ECO:0000313" key="3">
    <source>
        <dbReference type="EMBL" id="MBB3326062.1"/>
    </source>
</evidence>
<feature type="transmembrane region" description="Helical" evidence="2">
    <location>
        <begin position="39"/>
        <end position="58"/>
    </location>
</feature>
<proteinExistence type="predicted"/>
<feature type="transmembrane region" description="Helical" evidence="2">
    <location>
        <begin position="78"/>
        <end position="99"/>
    </location>
</feature>
<reference evidence="3 4" key="1">
    <citation type="submission" date="2020-08" db="EMBL/GenBank/DDBJ databases">
        <title>Sequencing the genomes of 1000 actinobacteria strains.</title>
        <authorList>
            <person name="Klenk H.-P."/>
        </authorList>
    </citation>
    <scope>NUCLEOTIDE SEQUENCE [LARGE SCALE GENOMIC DNA]</scope>
    <source>
        <strain evidence="3 4">DSM 11053</strain>
    </source>
</reference>
<gene>
    <name evidence="3" type="ORF">FHX39_001006</name>
</gene>
<dbReference type="AlphaFoldDB" id="A0A7W5P671"/>
<comment type="caution">
    <text evidence="3">The sequence shown here is derived from an EMBL/GenBank/DDBJ whole genome shotgun (WGS) entry which is preliminary data.</text>
</comment>
<keyword evidence="4" id="KW-1185">Reference proteome</keyword>
<feature type="region of interest" description="Disordered" evidence="1">
    <location>
        <begin position="354"/>
        <end position="374"/>
    </location>
</feature>
<dbReference type="Proteomes" id="UP000565572">
    <property type="component" value="Unassembled WGS sequence"/>
</dbReference>
<evidence type="ECO:0000256" key="2">
    <source>
        <dbReference type="SAM" id="Phobius"/>
    </source>
</evidence>
<accession>A0A7W5P671</accession>
<evidence type="ECO:0000313" key="4">
    <source>
        <dbReference type="Proteomes" id="UP000565572"/>
    </source>
</evidence>
<feature type="transmembrane region" description="Helical" evidence="2">
    <location>
        <begin position="174"/>
        <end position="195"/>
    </location>
</feature>
<evidence type="ECO:0000256" key="1">
    <source>
        <dbReference type="SAM" id="MobiDB-lite"/>
    </source>
</evidence>
<dbReference type="EMBL" id="JACHZG010000001">
    <property type="protein sequence ID" value="MBB3326062.1"/>
    <property type="molecule type" value="Genomic_DNA"/>
</dbReference>
<feature type="transmembrane region" description="Helical" evidence="2">
    <location>
        <begin position="138"/>
        <end position="162"/>
    </location>
</feature>
<keyword evidence="2" id="KW-1133">Transmembrane helix</keyword>
<protein>
    <submittedName>
        <fullName evidence="3">Uncharacterized protein</fullName>
    </submittedName>
</protein>
<feature type="transmembrane region" description="Helical" evidence="2">
    <location>
        <begin position="108"/>
        <end position="126"/>
    </location>
</feature>
<feature type="transmembrane region" description="Helical" evidence="2">
    <location>
        <begin position="253"/>
        <end position="271"/>
    </location>
</feature>
<keyword evidence="2" id="KW-0472">Membrane</keyword>
<dbReference type="RefSeq" id="WP_183337073.1">
    <property type="nucleotide sequence ID" value="NZ_JACHZG010000001.1"/>
</dbReference>
<sequence length="473" mass="50128">MTLVHGYVSRHETEPELGSPWPGRELAVQRRTVRTAATLPLAVLLAVQWLFLVAGGLPETSALPARTWWLAQLGALSLFRHPVNVGLLLLCSAGLTVLVRRGQRIGRAWLAAPAAVGTLMALLVLVEQAVAGLSTGALSVIVVLVWLGTTWWAVGHAVLAGLAPRPPVTTRTGALLVAAWIVLLPGPLALGRWLLAFDLRAEAALLAGNSVALRFSALLTGASVRLYLFGALLVLVTWLGYQCWPRSGGRRSWWWYAALAVGFVALLELWWTAQTVAGQRVTELRYGDPVADLHFTCATWVYPPTPEQPADTPTQTVAVSGSGCSTVTTYVGYRQLGTTDADVTVSPVALRGPAVGASSDAESDGPLLTRRVGPAGEPRPLVGARYGDVVVLAGSNRLDRTADQLVAVSVHGGPALWRFVCGDKREVRARFAGGQRDPASTATVPGDPGDAVVLTCGGRRLRFDPVTGLTAPR</sequence>